<dbReference type="AlphaFoldDB" id="A0A1L9SWN8"/>
<keyword evidence="3" id="KW-1185">Reference proteome</keyword>
<evidence type="ECO:0000256" key="1">
    <source>
        <dbReference type="SAM" id="Phobius"/>
    </source>
</evidence>
<accession>A0A1L9SWN8</accession>
<evidence type="ECO:0000313" key="2">
    <source>
        <dbReference type="EMBL" id="OJJ51622.1"/>
    </source>
</evidence>
<keyword evidence="1" id="KW-0812">Transmembrane</keyword>
<gene>
    <name evidence="2" type="ORF">ASPZODRAFT_435870</name>
</gene>
<dbReference type="RefSeq" id="XP_022586132.1">
    <property type="nucleotide sequence ID" value="XM_022728339.1"/>
</dbReference>
<dbReference type="GeneID" id="34614803"/>
<dbReference type="EMBL" id="KV878336">
    <property type="protein sequence ID" value="OJJ51622.1"/>
    <property type="molecule type" value="Genomic_DNA"/>
</dbReference>
<keyword evidence="1" id="KW-0472">Membrane</keyword>
<sequence>MDSGVPTQDVYLGLCNQVPKVCSTRPRYAVSKILVSKSINPLPTQCPLFVYFFPFPYCSFAILWLQHRQPPMTTSMTGHDRLPPDPS</sequence>
<keyword evidence="1" id="KW-1133">Transmembrane helix</keyword>
<dbReference type="VEuPathDB" id="FungiDB:ASPZODRAFT_435870"/>
<dbReference type="Proteomes" id="UP000184188">
    <property type="component" value="Unassembled WGS sequence"/>
</dbReference>
<name>A0A1L9SWN8_9EURO</name>
<reference evidence="3" key="1">
    <citation type="journal article" date="2017" name="Genome Biol.">
        <title>Comparative genomics reveals high biological diversity and specific adaptations in the industrially and medically important fungal genus Aspergillus.</title>
        <authorList>
            <person name="de Vries R.P."/>
            <person name="Riley R."/>
            <person name="Wiebenga A."/>
            <person name="Aguilar-Osorio G."/>
            <person name="Amillis S."/>
            <person name="Uchima C.A."/>
            <person name="Anderluh G."/>
            <person name="Asadollahi M."/>
            <person name="Askin M."/>
            <person name="Barry K."/>
            <person name="Battaglia E."/>
            <person name="Bayram O."/>
            <person name="Benocci T."/>
            <person name="Braus-Stromeyer S.A."/>
            <person name="Caldana C."/>
            <person name="Canovas D."/>
            <person name="Cerqueira G.C."/>
            <person name="Chen F."/>
            <person name="Chen W."/>
            <person name="Choi C."/>
            <person name="Clum A."/>
            <person name="Dos Santos R.A."/>
            <person name="Damasio A.R."/>
            <person name="Diallinas G."/>
            <person name="Emri T."/>
            <person name="Fekete E."/>
            <person name="Flipphi M."/>
            <person name="Freyberg S."/>
            <person name="Gallo A."/>
            <person name="Gournas C."/>
            <person name="Habgood R."/>
            <person name="Hainaut M."/>
            <person name="Harispe M.L."/>
            <person name="Henrissat B."/>
            <person name="Hilden K.S."/>
            <person name="Hope R."/>
            <person name="Hossain A."/>
            <person name="Karabika E."/>
            <person name="Karaffa L."/>
            <person name="Karanyi Z."/>
            <person name="Krasevec N."/>
            <person name="Kuo A."/>
            <person name="Kusch H."/>
            <person name="LaButti K."/>
            <person name="Lagendijk E.L."/>
            <person name="Lapidus A."/>
            <person name="Levasseur A."/>
            <person name="Lindquist E."/>
            <person name="Lipzen A."/>
            <person name="Logrieco A.F."/>
            <person name="MacCabe A."/>
            <person name="Maekelae M.R."/>
            <person name="Malavazi I."/>
            <person name="Melin P."/>
            <person name="Meyer V."/>
            <person name="Mielnichuk N."/>
            <person name="Miskei M."/>
            <person name="Molnar A.P."/>
            <person name="Mule G."/>
            <person name="Ngan C.Y."/>
            <person name="Orejas M."/>
            <person name="Orosz E."/>
            <person name="Ouedraogo J.P."/>
            <person name="Overkamp K.M."/>
            <person name="Park H.-S."/>
            <person name="Perrone G."/>
            <person name="Piumi F."/>
            <person name="Punt P.J."/>
            <person name="Ram A.F."/>
            <person name="Ramon A."/>
            <person name="Rauscher S."/>
            <person name="Record E."/>
            <person name="Riano-Pachon D.M."/>
            <person name="Robert V."/>
            <person name="Roehrig J."/>
            <person name="Ruller R."/>
            <person name="Salamov A."/>
            <person name="Salih N.S."/>
            <person name="Samson R.A."/>
            <person name="Sandor E."/>
            <person name="Sanguinetti M."/>
            <person name="Schuetze T."/>
            <person name="Sepcic K."/>
            <person name="Shelest E."/>
            <person name="Sherlock G."/>
            <person name="Sophianopoulou V."/>
            <person name="Squina F.M."/>
            <person name="Sun H."/>
            <person name="Susca A."/>
            <person name="Todd R.B."/>
            <person name="Tsang A."/>
            <person name="Unkles S.E."/>
            <person name="van de Wiele N."/>
            <person name="van Rossen-Uffink D."/>
            <person name="Oliveira J.V."/>
            <person name="Vesth T.C."/>
            <person name="Visser J."/>
            <person name="Yu J.-H."/>
            <person name="Zhou M."/>
            <person name="Andersen M.R."/>
            <person name="Archer D.B."/>
            <person name="Baker S.E."/>
            <person name="Benoit I."/>
            <person name="Brakhage A.A."/>
            <person name="Braus G.H."/>
            <person name="Fischer R."/>
            <person name="Frisvad J.C."/>
            <person name="Goldman G.H."/>
            <person name="Houbraken J."/>
            <person name="Oakley B."/>
            <person name="Pocsi I."/>
            <person name="Scazzocchio C."/>
            <person name="Seiboth B."/>
            <person name="vanKuyk P.A."/>
            <person name="Wortman J."/>
            <person name="Dyer P.S."/>
            <person name="Grigoriev I.V."/>
        </authorList>
    </citation>
    <scope>NUCLEOTIDE SEQUENCE [LARGE SCALE GENOMIC DNA]</scope>
    <source>
        <strain evidence="3">CBS 506.65</strain>
    </source>
</reference>
<organism evidence="2 3">
    <name type="scientific">Penicilliopsis zonata CBS 506.65</name>
    <dbReference type="NCBI Taxonomy" id="1073090"/>
    <lineage>
        <taxon>Eukaryota</taxon>
        <taxon>Fungi</taxon>
        <taxon>Dikarya</taxon>
        <taxon>Ascomycota</taxon>
        <taxon>Pezizomycotina</taxon>
        <taxon>Eurotiomycetes</taxon>
        <taxon>Eurotiomycetidae</taxon>
        <taxon>Eurotiales</taxon>
        <taxon>Aspergillaceae</taxon>
        <taxon>Penicilliopsis</taxon>
    </lineage>
</organism>
<evidence type="ECO:0000313" key="3">
    <source>
        <dbReference type="Proteomes" id="UP000184188"/>
    </source>
</evidence>
<proteinExistence type="predicted"/>
<feature type="transmembrane region" description="Helical" evidence="1">
    <location>
        <begin position="48"/>
        <end position="65"/>
    </location>
</feature>
<protein>
    <submittedName>
        <fullName evidence="2">Uncharacterized protein</fullName>
    </submittedName>
</protein>